<reference evidence="5" key="1">
    <citation type="submission" date="2016-06" db="UniProtKB">
        <authorList>
            <consortium name="WormBaseParasite"/>
        </authorList>
    </citation>
    <scope>IDENTIFICATION</scope>
</reference>
<dbReference type="EMBL" id="UYRT01008232">
    <property type="protein sequence ID" value="VDK44528.1"/>
    <property type="molecule type" value="Genomic_DNA"/>
</dbReference>
<feature type="signal peptide" evidence="1">
    <location>
        <begin position="1"/>
        <end position="19"/>
    </location>
</feature>
<gene>
    <name evidence="3" type="ORF">GPUH_LOCUS4385</name>
</gene>
<feature type="chain" id="PRO_5043138626" evidence="1">
    <location>
        <begin position="20"/>
        <end position="150"/>
    </location>
</feature>
<evidence type="ECO:0000259" key="2">
    <source>
        <dbReference type="Pfam" id="PF26284"/>
    </source>
</evidence>
<keyword evidence="4" id="KW-1185">Reference proteome</keyword>
<evidence type="ECO:0000313" key="4">
    <source>
        <dbReference type="Proteomes" id="UP000271098"/>
    </source>
</evidence>
<sequence length="150" mass="17049">MMLRITNVLSVSLITMTYGQMGGSPEPGDPTNQELALLDWTSGIRVNYCTDAPIDLLVEPFKKALTESLNKYCRNATACRLHKSALFTRDHIVLLDGYPRRDYGAVQFRFVVVLPPDAVPMDRHLRQPLLTRNILSGNFLLKVDFFKVFF</sequence>
<evidence type="ECO:0000313" key="5">
    <source>
        <dbReference type="WBParaSite" id="GPUH_0000439101-mRNA-1"/>
    </source>
</evidence>
<reference evidence="3 4" key="2">
    <citation type="submission" date="2018-11" db="EMBL/GenBank/DDBJ databases">
        <authorList>
            <consortium name="Pathogen Informatics"/>
        </authorList>
    </citation>
    <scope>NUCLEOTIDE SEQUENCE [LARGE SCALE GENOMIC DNA]</scope>
</reference>
<dbReference type="Pfam" id="PF26284">
    <property type="entry name" value="DUF8077"/>
    <property type="match status" value="1"/>
</dbReference>
<organism evidence="5">
    <name type="scientific">Gongylonema pulchrum</name>
    <dbReference type="NCBI Taxonomy" id="637853"/>
    <lineage>
        <taxon>Eukaryota</taxon>
        <taxon>Metazoa</taxon>
        <taxon>Ecdysozoa</taxon>
        <taxon>Nematoda</taxon>
        <taxon>Chromadorea</taxon>
        <taxon>Rhabditida</taxon>
        <taxon>Spirurina</taxon>
        <taxon>Spiruromorpha</taxon>
        <taxon>Spiruroidea</taxon>
        <taxon>Gongylonematidae</taxon>
        <taxon>Gongylonema</taxon>
    </lineage>
</organism>
<evidence type="ECO:0000313" key="3">
    <source>
        <dbReference type="EMBL" id="VDK44528.1"/>
    </source>
</evidence>
<feature type="domain" description="DUF8077" evidence="2">
    <location>
        <begin position="34"/>
        <end position="137"/>
    </location>
</feature>
<dbReference type="AlphaFoldDB" id="A0A183D6P3"/>
<dbReference type="WBParaSite" id="GPUH_0000439101-mRNA-1">
    <property type="protein sequence ID" value="GPUH_0000439101-mRNA-1"/>
    <property type="gene ID" value="GPUH_0000439101"/>
</dbReference>
<accession>A0A183D6P3</accession>
<keyword evidence="1" id="KW-0732">Signal</keyword>
<name>A0A183D6P3_9BILA</name>
<dbReference type="InterPro" id="IPR058390">
    <property type="entry name" value="DUF8077"/>
</dbReference>
<evidence type="ECO:0000256" key="1">
    <source>
        <dbReference type="SAM" id="SignalP"/>
    </source>
</evidence>
<dbReference type="OrthoDB" id="5858611at2759"/>
<dbReference type="Proteomes" id="UP000271098">
    <property type="component" value="Unassembled WGS sequence"/>
</dbReference>
<proteinExistence type="predicted"/>
<protein>
    <submittedName>
        <fullName evidence="5">Secreted protein</fullName>
    </submittedName>
</protein>